<dbReference type="GO" id="GO:0008881">
    <property type="term" value="F:glutamate racemase activity"/>
    <property type="evidence" value="ECO:0007669"/>
    <property type="project" value="UniProtKB-EC"/>
</dbReference>
<dbReference type="HAMAP" id="MF_00258">
    <property type="entry name" value="Glu_racemase"/>
    <property type="match status" value="1"/>
</dbReference>
<dbReference type="Pfam" id="PF01177">
    <property type="entry name" value="Asp_Glu_race"/>
    <property type="match status" value="1"/>
</dbReference>
<keyword evidence="4 7" id="KW-0573">Peptidoglycan synthesis</keyword>
<evidence type="ECO:0000256" key="7">
    <source>
        <dbReference type="HAMAP-Rule" id="MF_00258"/>
    </source>
</evidence>
<comment type="similarity">
    <text evidence="7">Belongs to the aspartate/glutamate racemases family.</text>
</comment>
<proteinExistence type="inferred from homology"/>
<feature type="binding site" evidence="7">
    <location>
        <begin position="72"/>
        <end position="73"/>
    </location>
    <ligand>
        <name>substrate</name>
    </ligand>
</feature>
<feature type="active site" description="Proton donor/acceptor" evidence="7">
    <location>
        <position position="71"/>
    </location>
</feature>
<feature type="binding site" evidence="7">
    <location>
        <begin position="40"/>
        <end position="41"/>
    </location>
    <ligand>
        <name>substrate</name>
    </ligand>
</feature>
<comment type="pathway">
    <text evidence="7">Cell wall biogenesis; peptidoglycan biosynthesis.</text>
</comment>
<feature type="binding site" evidence="7">
    <location>
        <begin position="183"/>
        <end position="184"/>
    </location>
    <ligand>
        <name>substrate</name>
    </ligand>
</feature>
<keyword evidence="3 7" id="KW-0133">Cell shape</keyword>
<dbReference type="PROSITE" id="PS00923">
    <property type="entry name" value="ASP_GLU_RACEMASE_1"/>
    <property type="match status" value="1"/>
</dbReference>
<evidence type="ECO:0000256" key="1">
    <source>
        <dbReference type="ARBA" id="ARBA00001602"/>
    </source>
</evidence>
<dbReference type="Proteomes" id="UP001491552">
    <property type="component" value="Unassembled WGS sequence"/>
</dbReference>
<evidence type="ECO:0000313" key="9">
    <source>
        <dbReference type="Proteomes" id="UP001491552"/>
    </source>
</evidence>
<dbReference type="InterPro" id="IPR015942">
    <property type="entry name" value="Asp/Glu/hydantoin_racemase"/>
</dbReference>
<feature type="binding site" evidence="7">
    <location>
        <begin position="8"/>
        <end position="9"/>
    </location>
    <ligand>
        <name>substrate</name>
    </ligand>
</feature>
<comment type="caution">
    <text evidence="8">The sequence shown here is derived from an EMBL/GenBank/DDBJ whole genome shotgun (WGS) entry which is preliminary data.</text>
</comment>
<evidence type="ECO:0000256" key="3">
    <source>
        <dbReference type="ARBA" id="ARBA00022960"/>
    </source>
</evidence>
<keyword evidence="9" id="KW-1185">Reference proteome</keyword>
<dbReference type="NCBIfam" id="TIGR00067">
    <property type="entry name" value="glut_race"/>
    <property type="match status" value="1"/>
</dbReference>
<reference evidence="8 9" key="1">
    <citation type="submission" date="2024-03" db="EMBL/GenBank/DDBJ databases">
        <title>Human intestinal bacterial collection.</title>
        <authorList>
            <person name="Pauvert C."/>
            <person name="Hitch T.C.A."/>
            <person name="Clavel T."/>
        </authorList>
    </citation>
    <scope>NUCLEOTIDE SEQUENCE [LARGE SCALE GENOMIC DNA]</scope>
    <source>
        <strain evidence="8 9">CLA-AA-H192</strain>
    </source>
</reference>
<keyword evidence="5 7" id="KW-0413">Isomerase</keyword>
<dbReference type="EC" id="5.1.1.3" evidence="2 7"/>
<dbReference type="SUPFAM" id="SSF53681">
    <property type="entry name" value="Aspartate/glutamate racemase"/>
    <property type="match status" value="2"/>
</dbReference>
<organism evidence="8 9">
    <name type="scientific">Faecousia intestinalis</name>
    <dbReference type="NCBI Taxonomy" id="3133167"/>
    <lineage>
        <taxon>Bacteria</taxon>
        <taxon>Bacillati</taxon>
        <taxon>Bacillota</taxon>
        <taxon>Clostridia</taxon>
        <taxon>Eubacteriales</taxon>
        <taxon>Oscillospiraceae</taxon>
        <taxon>Faecousia</taxon>
    </lineage>
</organism>
<comment type="function">
    <text evidence="7">Provides the (R)-glutamate required for cell wall biosynthesis.</text>
</comment>
<accession>A0ABV1G4U5</accession>
<keyword evidence="6 7" id="KW-0961">Cell wall biogenesis/degradation</keyword>
<comment type="catalytic activity">
    <reaction evidence="1 7">
        <text>L-glutamate = D-glutamate</text>
        <dbReference type="Rhea" id="RHEA:12813"/>
        <dbReference type="ChEBI" id="CHEBI:29985"/>
        <dbReference type="ChEBI" id="CHEBI:29986"/>
        <dbReference type="EC" id="5.1.1.3"/>
    </reaction>
</comment>
<feature type="active site" description="Proton donor/acceptor" evidence="7">
    <location>
        <position position="182"/>
    </location>
</feature>
<name>A0ABV1G4U5_9FIRM</name>
<gene>
    <name evidence="7 8" type="primary">murI</name>
    <name evidence="8" type="ORF">WMO66_04120</name>
</gene>
<sequence>MGPIAVFDSGVGGLSVLRELVAQMPSEHFLYFGDSANAPYGTRPTAEIRSLTLAHAERLFDRGAKALVVACNTATSAAIGALRARWPDRVIIGIEPALKLAVSRHPGGCIGVLATEATLREEKFAALLQRCAENCHILKCPCPELVEFVERGELTGPALERCLAARLAPVLAAGPDALVLGCTHFPFAAGAIRRVVGPDVELLDGSAGTARETKRRLLDAGLLVQQGEGSVTIENSLDSPAILALSRQLLHAPIFPGRESFDK</sequence>
<dbReference type="RefSeq" id="WP_349135111.1">
    <property type="nucleotide sequence ID" value="NZ_JBBMFF010000158.1"/>
</dbReference>
<evidence type="ECO:0000256" key="6">
    <source>
        <dbReference type="ARBA" id="ARBA00023316"/>
    </source>
</evidence>
<evidence type="ECO:0000256" key="4">
    <source>
        <dbReference type="ARBA" id="ARBA00022984"/>
    </source>
</evidence>
<dbReference type="InterPro" id="IPR018187">
    <property type="entry name" value="Asp/Glu_racemase_AS_1"/>
</dbReference>
<dbReference type="PANTHER" id="PTHR21198">
    <property type="entry name" value="GLUTAMATE RACEMASE"/>
    <property type="match status" value="1"/>
</dbReference>
<evidence type="ECO:0000256" key="5">
    <source>
        <dbReference type="ARBA" id="ARBA00023235"/>
    </source>
</evidence>
<dbReference type="EMBL" id="JBBMFF010000158">
    <property type="protein sequence ID" value="MEQ2510440.1"/>
    <property type="molecule type" value="Genomic_DNA"/>
</dbReference>
<protein>
    <recommendedName>
        <fullName evidence="2 7">Glutamate racemase</fullName>
        <ecNumber evidence="2 7">5.1.1.3</ecNumber>
    </recommendedName>
</protein>
<dbReference type="InterPro" id="IPR004391">
    <property type="entry name" value="Glu_race"/>
</dbReference>
<dbReference type="Gene3D" id="3.40.50.1860">
    <property type="match status" value="2"/>
</dbReference>
<evidence type="ECO:0000313" key="8">
    <source>
        <dbReference type="EMBL" id="MEQ2510440.1"/>
    </source>
</evidence>
<dbReference type="PANTHER" id="PTHR21198:SF3">
    <property type="entry name" value="GLUTAMATE RACEMASE"/>
    <property type="match status" value="1"/>
</dbReference>
<evidence type="ECO:0000256" key="2">
    <source>
        <dbReference type="ARBA" id="ARBA00013090"/>
    </source>
</evidence>
<dbReference type="InterPro" id="IPR001920">
    <property type="entry name" value="Asp/Glu_race"/>
</dbReference>